<dbReference type="AlphaFoldDB" id="A0A0A2UV52"/>
<keyword evidence="1" id="KW-0812">Transmembrane</keyword>
<name>A0A0A2UV52_9BACI</name>
<keyword evidence="1" id="KW-1133">Transmembrane helix</keyword>
<dbReference type="Proteomes" id="UP000030153">
    <property type="component" value="Unassembled WGS sequence"/>
</dbReference>
<evidence type="ECO:0000313" key="3">
    <source>
        <dbReference type="Proteomes" id="UP000030153"/>
    </source>
</evidence>
<feature type="transmembrane region" description="Helical" evidence="1">
    <location>
        <begin position="34"/>
        <end position="52"/>
    </location>
</feature>
<keyword evidence="1" id="KW-0472">Membrane</keyword>
<dbReference type="RefSeq" id="WP_036785219.1">
    <property type="nucleotide sequence ID" value="NZ_AVBG01000011.1"/>
</dbReference>
<organism evidence="2 3">
    <name type="scientific">Pontibacillus chungwhensis BH030062</name>
    <dbReference type="NCBI Taxonomy" id="1385513"/>
    <lineage>
        <taxon>Bacteria</taxon>
        <taxon>Bacillati</taxon>
        <taxon>Bacillota</taxon>
        <taxon>Bacilli</taxon>
        <taxon>Bacillales</taxon>
        <taxon>Bacillaceae</taxon>
        <taxon>Pontibacillus</taxon>
    </lineage>
</organism>
<feature type="transmembrane region" description="Helical" evidence="1">
    <location>
        <begin position="6"/>
        <end position="22"/>
    </location>
</feature>
<comment type="caution">
    <text evidence="2">The sequence shown here is derived from an EMBL/GenBank/DDBJ whole genome shotgun (WGS) entry which is preliminary data.</text>
</comment>
<accession>A0A0A2UV52</accession>
<protein>
    <submittedName>
        <fullName evidence="2">Uncharacterized protein</fullName>
    </submittedName>
</protein>
<keyword evidence="3" id="KW-1185">Reference proteome</keyword>
<gene>
    <name evidence="2" type="ORF">N780_03965</name>
</gene>
<evidence type="ECO:0000256" key="1">
    <source>
        <dbReference type="SAM" id="Phobius"/>
    </source>
</evidence>
<proteinExistence type="predicted"/>
<dbReference type="STRING" id="1385513.N780_03965"/>
<feature type="transmembrane region" description="Helical" evidence="1">
    <location>
        <begin position="87"/>
        <end position="111"/>
    </location>
</feature>
<feature type="transmembrane region" description="Helical" evidence="1">
    <location>
        <begin position="58"/>
        <end position="80"/>
    </location>
</feature>
<evidence type="ECO:0000313" key="2">
    <source>
        <dbReference type="EMBL" id="KGP90653.1"/>
    </source>
</evidence>
<dbReference type="EMBL" id="AVBG01000011">
    <property type="protein sequence ID" value="KGP90653.1"/>
    <property type="molecule type" value="Genomic_DNA"/>
</dbReference>
<sequence>MTAIFIIIFIIGILIVGLAVYMGRNIEYKQFTWLSYLSLCIPIFLLMLMYLIPSSASGILLIGLPVGTFISLICCTVGLFKKDEKNILVAIGLFLTLILTSVIVIFGIFLFTPYAP</sequence>
<reference evidence="2 3" key="1">
    <citation type="submission" date="2013-08" db="EMBL/GenBank/DDBJ databases">
        <title>Genome of Pontibacillus chungwhensis.</title>
        <authorList>
            <person name="Wang Q."/>
            <person name="Wang G."/>
        </authorList>
    </citation>
    <scope>NUCLEOTIDE SEQUENCE [LARGE SCALE GENOMIC DNA]</scope>
    <source>
        <strain evidence="2 3">BH030062</strain>
    </source>
</reference>